<evidence type="ECO:0000313" key="2">
    <source>
        <dbReference type="EMBL" id="KAL0253272.1"/>
    </source>
</evidence>
<dbReference type="PANTHER" id="PTHR24148">
    <property type="entry name" value="ANKYRIN REPEAT DOMAIN-CONTAINING PROTEIN 39 HOMOLOG-RELATED"/>
    <property type="match status" value="1"/>
</dbReference>
<dbReference type="InterPro" id="IPR010730">
    <property type="entry name" value="HET"/>
</dbReference>
<evidence type="ECO:0000313" key="3">
    <source>
        <dbReference type="Proteomes" id="UP001430584"/>
    </source>
</evidence>
<accession>A0ABR3BY09</accession>
<organism evidence="2 3">
    <name type="scientific">Diplodia seriata</name>
    <dbReference type="NCBI Taxonomy" id="420778"/>
    <lineage>
        <taxon>Eukaryota</taxon>
        <taxon>Fungi</taxon>
        <taxon>Dikarya</taxon>
        <taxon>Ascomycota</taxon>
        <taxon>Pezizomycotina</taxon>
        <taxon>Dothideomycetes</taxon>
        <taxon>Dothideomycetes incertae sedis</taxon>
        <taxon>Botryosphaeriales</taxon>
        <taxon>Botryosphaeriaceae</taxon>
        <taxon>Diplodia</taxon>
    </lineage>
</organism>
<dbReference type="RefSeq" id="XP_066627916.1">
    <property type="nucleotide sequence ID" value="XM_066781633.1"/>
</dbReference>
<feature type="domain" description="Heterokaryon incompatibility" evidence="1">
    <location>
        <begin position="52"/>
        <end position="228"/>
    </location>
</feature>
<dbReference type="Proteomes" id="UP001430584">
    <property type="component" value="Unassembled WGS sequence"/>
</dbReference>
<sequence length="624" mass="70283">MDDNFSQIYQYRPLEGDRHIRLLRIFDPDSDGGYKKPTLDLVHVDIDTTPPFEAVSYVWGDPAPVGTLHLSSSGELRIAHNLNDALPYLIEQAATETGHLWIDAICINQADSEEKDKQIPLMRDIYSSATRALAWLGLELPDDGHTENHGAPSARIADAIDIVLRHSDEFPREDTLAARERWDNKLRDHMRLIMTKEAIPEERLDAWVSSLDSIADLPFFIRAWTFQEWVLPEELLIIIGSHAFLPGAMPMVSGLLNSCRAYGEKFTSQAHQFNRERVRETYQEQRTSNKEWRFDASMLCRIMKFLHSGGEALTSEPHDRIFAFLGLANLPGFKPDSSLPMKDTLTSFSHHVISASHSLDIIPTGCGLRLPEFAGVPSWVPDWSPGLPTKVLLHYGIITTDALWDAAKGLKHTCNNDFGSQELLVRGRVIGLVEKCSPTLTEIDKQIGLEMRISWHTFMNGGSTISWSSMKPADIFRVLLASMGGGNDISRIFWTAGECVALCEKYLILPSLDLASDDEELSRIPVPDEAEEDPEWMKFIYNVLGFWTRRRFVTTSSGRYGMAWEDAKVGDAIVILHGLRIPLLLRETDMAGRYRVVCDASIEGIMFGEARTWEEAEADDIVLI</sequence>
<gene>
    <name evidence="2" type="ORF">SLS55_010244</name>
</gene>
<dbReference type="Pfam" id="PF26639">
    <property type="entry name" value="Het-6_barrel"/>
    <property type="match status" value="1"/>
</dbReference>
<dbReference type="GeneID" id="92014329"/>
<keyword evidence="3" id="KW-1185">Reference proteome</keyword>
<evidence type="ECO:0000259" key="1">
    <source>
        <dbReference type="Pfam" id="PF06985"/>
    </source>
</evidence>
<name>A0ABR3BY09_9PEZI</name>
<dbReference type="InterPro" id="IPR052895">
    <property type="entry name" value="HetReg/Transcr_Mod"/>
</dbReference>
<reference evidence="2 3" key="1">
    <citation type="submission" date="2024-02" db="EMBL/GenBank/DDBJ databases">
        <title>De novo assembly and annotation of 12 fungi associated with fruit tree decline syndrome in Ontario, Canada.</title>
        <authorList>
            <person name="Sulman M."/>
            <person name="Ellouze W."/>
            <person name="Ilyukhin E."/>
        </authorList>
    </citation>
    <scope>NUCLEOTIDE SEQUENCE [LARGE SCALE GENOMIC DNA]</scope>
    <source>
        <strain evidence="2 3">FDS-637</strain>
    </source>
</reference>
<comment type="caution">
    <text evidence="2">The sequence shown here is derived from an EMBL/GenBank/DDBJ whole genome shotgun (WGS) entry which is preliminary data.</text>
</comment>
<proteinExistence type="predicted"/>
<dbReference type="Pfam" id="PF06985">
    <property type="entry name" value="HET"/>
    <property type="match status" value="1"/>
</dbReference>
<dbReference type="PANTHER" id="PTHR24148:SF73">
    <property type="entry name" value="HET DOMAIN PROTEIN (AFU_ORTHOLOGUE AFUA_8G01020)"/>
    <property type="match status" value="1"/>
</dbReference>
<protein>
    <recommendedName>
        <fullName evidence="1">Heterokaryon incompatibility domain-containing protein</fullName>
    </recommendedName>
</protein>
<dbReference type="EMBL" id="JAJVCZ030000012">
    <property type="protein sequence ID" value="KAL0253272.1"/>
    <property type="molecule type" value="Genomic_DNA"/>
</dbReference>